<reference evidence="8 9" key="1">
    <citation type="submission" date="2018-07" db="EMBL/GenBank/DDBJ databases">
        <title>Genome sequences of six Lactobacillus spp. isolated from bumble bee guts.</title>
        <authorList>
            <person name="Motta E.V.S."/>
            <person name="Moran N.A."/>
        </authorList>
    </citation>
    <scope>NUCLEOTIDE SEQUENCE [LARGE SCALE GENOMIC DNA]</scope>
    <source>
        <strain evidence="8 9">OCC3</strain>
    </source>
</reference>
<keyword evidence="5 6" id="KW-0482">Metalloprotease</keyword>
<accession>A0A396SSX1</accession>
<evidence type="ECO:0000259" key="7">
    <source>
        <dbReference type="Pfam" id="PF01435"/>
    </source>
</evidence>
<dbReference type="GO" id="GO:0004222">
    <property type="term" value="F:metalloendopeptidase activity"/>
    <property type="evidence" value="ECO:0007669"/>
    <property type="project" value="InterPro"/>
</dbReference>
<evidence type="ECO:0000256" key="5">
    <source>
        <dbReference type="ARBA" id="ARBA00023049"/>
    </source>
</evidence>
<evidence type="ECO:0000313" key="9">
    <source>
        <dbReference type="Proteomes" id="UP000265862"/>
    </source>
</evidence>
<proteinExistence type="inferred from homology"/>
<evidence type="ECO:0000256" key="6">
    <source>
        <dbReference type="RuleBase" id="RU003983"/>
    </source>
</evidence>
<keyword evidence="4 6" id="KW-0862">Zinc</keyword>
<evidence type="ECO:0000256" key="4">
    <source>
        <dbReference type="ARBA" id="ARBA00022833"/>
    </source>
</evidence>
<gene>
    <name evidence="8" type="ORF">DS835_03805</name>
</gene>
<dbReference type="RefSeq" id="WP_118897881.1">
    <property type="nucleotide sequence ID" value="NZ_QOCV01000005.1"/>
</dbReference>
<protein>
    <recommendedName>
        <fullName evidence="7">Peptidase M48 domain-containing protein</fullName>
    </recommendedName>
</protein>
<keyword evidence="3 6" id="KW-0378">Hydrolase</keyword>
<evidence type="ECO:0000256" key="1">
    <source>
        <dbReference type="ARBA" id="ARBA00022670"/>
    </source>
</evidence>
<feature type="domain" description="Peptidase M48" evidence="7">
    <location>
        <begin position="44"/>
        <end position="72"/>
    </location>
</feature>
<evidence type="ECO:0000313" key="8">
    <source>
        <dbReference type="EMBL" id="RHW54736.1"/>
    </source>
</evidence>
<dbReference type="Pfam" id="PF01435">
    <property type="entry name" value="Peptidase_M48"/>
    <property type="match status" value="1"/>
</dbReference>
<name>A0A396SSX1_9LACO</name>
<dbReference type="Proteomes" id="UP000265862">
    <property type="component" value="Unassembled WGS sequence"/>
</dbReference>
<evidence type="ECO:0000256" key="2">
    <source>
        <dbReference type="ARBA" id="ARBA00022723"/>
    </source>
</evidence>
<keyword evidence="2" id="KW-0479">Metal-binding</keyword>
<dbReference type="InterPro" id="IPR001915">
    <property type="entry name" value="Peptidase_M48"/>
</dbReference>
<comment type="caution">
    <text evidence="8">The sequence shown here is derived from an EMBL/GenBank/DDBJ whole genome shotgun (WGS) entry which is preliminary data.</text>
</comment>
<comment type="cofactor">
    <cofactor evidence="6">
        <name>Zn(2+)</name>
        <dbReference type="ChEBI" id="CHEBI:29105"/>
    </cofactor>
    <text evidence="6">Binds 1 zinc ion per subunit.</text>
</comment>
<dbReference type="AlphaFoldDB" id="A0A396SSX1"/>
<dbReference type="GO" id="GO:0046872">
    <property type="term" value="F:metal ion binding"/>
    <property type="evidence" value="ECO:0007669"/>
    <property type="project" value="UniProtKB-KW"/>
</dbReference>
<dbReference type="GO" id="GO:0006508">
    <property type="term" value="P:proteolysis"/>
    <property type="evidence" value="ECO:0007669"/>
    <property type="project" value="UniProtKB-KW"/>
</dbReference>
<keyword evidence="1 6" id="KW-0645">Protease</keyword>
<comment type="similarity">
    <text evidence="6">Belongs to the peptidase M48 family.</text>
</comment>
<sequence>MTDLIQFLFDFAFAQGFGIAQISKDEEYRSLADKTRNLIIINTNWKNKAELPFIIGHEIGHLMESDVGLSYYCGNALTSKERHADLYSLNLIFDYATRQYDCFNEPSAFMQAYGIPVRMYDDVVKLFRKHNDLLF</sequence>
<dbReference type="EMBL" id="QOCV01000005">
    <property type="protein sequence ID" value="RHW54736.1"/>
    <property type="molecule type" value="Genomic_DNA"/>
</dbReference>
<evidence type="ECO:0000256" key="3">
    <source>
        <dbReference type="ARBA" id="ARBA00022801"/>
    </source>
</evidence>
<organism evidence="8 9">
    <name type="scientific">Lactobacillus bombicola</name>
    <dbReference type="NCBI Taxonomy" id="1505723"/>
    <lineage>
        <taxon>Bacteria</taxon>
        <taxon>Bacillati</taxon>
        <taxon>Bacillota</taxon>
        <taxon>Bacilli</taxon>
        <taxon>Lactobacillales</taxon>
        <taxon>Lactobacillaceae</taxon>
        <taxon>Lactobacillus</taxon>
    </lineage>
</organism>